<proteinExistence type="predicted"/>
<sequence>MLSETGLIRWEQWRGRCCRELGTSQTYKNFTHDDISKATRLVSVRSTVISVK</sequence>
<gene>
    <name evidence="1" type="ORF">B296_00055279</name>
</gene>
<evidence type="ECO:0000313" key="1">
    <source>
        <dbReference type="EMBL" id="RRT31318.1"/>
    </source>
</evidence>
<dbReference type="EMBL" id="AMZH03041437">
    <property type="protein sequence ID" value="RRT31318.1"/>
    <property type="molecule type" value="Genomic_DNA"/>
</dbReference>
<organism evidence="1 2">
    <name type="scientific">Ensete ventricosum</name>
    <name type="common">Abyssinian banana</name>
    <name type="synonym">Musa ensete</name>
    <dbReference type="NCBI Taxonomy" id="4639"/>
    <lineage>
        <taxon>Eukaryota</taxon>
        <taxon>Viridiplantae</taxon>
        <taxon>Streptophyta</taxon>
        <taxon>Embryophyta</taxon>
        <taxon>Tracheophyta</taxon>
        <taxon>Spermatophyta</taxon>
        <taxon>Magnoliopsida</taxon>
        <taxon>Liliopsida</taxon>
        <taxon>Zingiberales</taxon>
        <taxon>Musaceae</taxon>
        <taxon>Ensete</taxon>
    </lineage>
</organism>
<comment type="caution">
    <text evidence="1">The sequence shown here is derived from an EMBL/GenBank/DDBJ whole genome shotgun (WGS) entry which is preliminary data.</text>
</comment>
<evidence type="ECO:0000313" key="2">
    <source>
        <dbReference type="Proteomes" id="UP000287651"/>
    </source>
</evidence>
<name>A0A426WVT7_ENSVE</name>
<dbReference type="Proteomes" id="UP000287651">
    <property type="component" value="Unassembled WGS sequence"/>
</dbReference>
<protein>
    <submittedName>
        <fullName evidence="1">Uncharacterized protein</fullName>
    </submittedName>
</protein>
<dbReference type="AlphaFoldDB" id="A0A426WVT7"/>
<accession>A0A426WVT7</accession>
<reference evidence="1 2" key="1">
    <citation type="journal article" date="2014" name="Agronomy (Basel)">
        <title>A Draft Genome Sequence for Ensete ventricosum, the Drought-Tolerant Tree Against Hunger.</title>
        <authorList>
            <person name="Harrison J."/>
            <person name="Moore K.A."/>
            <person name="Paszkiewicz K."/>
            <person name="Jones T."/>
            <person name="Grant M."/>
            <person name="Ambacheew D."/>
            <person name="Muzemil S."/>
            <person name="Studholme D.J."/>
        </authorList>
    </citation>
    <scope>NUCLEOTIDE SEQUENCE [LARGE SCALE GENOMIC DNA]</scope>
</reference>